<evidence type="ECO:0008006" key="4">
    <source>
        <dbReference type="Google" id="ProtNLM"/>
    </source>
</evidence>
<dbReference type="AlphaFoldDB" id="A0A0F4VLC8"/>
<comment type="caution">
    <text evidence="2">The sequence shown here is derived from an EMBL/GenBank/DDBJ whole genome shotgun (WGS) entry which is preliminary data.</text>
</comment>
<dbReference type="PATRIC" id="fig|556287.9.peg.841"/>
<feature type="transmembrane region" description="Helical" evidence="1">
    <location>
        <begin position="26"/>
        <end position="47"/>
    </location>
</feature>
<dbReference type="EMBL" id="JMTK01000002">
    <property type="protein sequence ID" value="KJZ82080.1"/>
    <property type="molecule type" value="Genomic_DNA"/>
</dbReference>
<organism evidence="2 3">
    <name type="scientific">Candidatus Liberibacter solanacearum</name>
    <dbReference type="NCBI Taxonomy" id="556287"/>
    <lineage>
        <taxon>Bacteria</taxon>
        <taxon>Pseudomonadati</taxon>
        <taxon>Pseudomonadota</taxon>
        <taxon>Alphaproteobacteria</taxon>
        <taxon>Hyphomicrobiales</taxon>
        <taxon>Rhizobiaceae</taxon>
        <taxon>Liberibacter</taxon>
    </lineage>
</organism>
<keyword evidence="1" id="KW-1133">Transmembrane helix</keyword>
<proteinExistence type="predicted"/>
<dbReference type="RefSeq" id="WP_244443941.1">
    <property type="nucleotide sequence ID" value="NZ_JMTK01000002.1"/>
</dbReference>
<keyword evidence="1" id="KW-0812">Transmembrane</keyword>
<sequence length="215" mass="25390">MDDMNELERREKLLLQRKKYNQHFKLIRFLKFFLPTLGVVLLLWLFFSSWIRIKYFSKPAVDFLNFEFMVMNKFILSDYSKDKKRYSLSAKRAQDNDGSKNTILLQDLELVMPIPGYDDMRLLAHYASFDLYRNMLNIQHPFKIIFNNNDTQLYFKTAVMDIKKIVLNSSDAVKFTSSTFTLSAQSCSIEKDQKRAMFSGDVSVVIHPKILHKKV</sequence>
<protein>
    <recommendedName>
        <fullName evidence="4">LPS export ABC transporter periplasmic protein LptC</fullName>
    </recommendedName>
</protein>
<evidence type="ECO:0000256" key="1">
    <source>
        <dbReference type="SAM" id="Phobius"/>
    </source>
</evidence>
<keyword evidence="3" id="KW-1185">Reference proteome</keyword>
<dbReference type="Proteomes" id="UP000033731">
    <property type="component" value="Unassembled WGS sequence"/>
</dbReference>
<keyword evidence="1" id="KW-0472">Membrane</keyword>
<accession>A0A0F4VLC8</accession>
<evidence type="ECO:0000313" key="3">
    <source>
        <dbReference type="Proteomes" id="UP000033731"/>
    </source>
</evidence>
<reference evidence="2 3" key="1">
    <citation type="journal article" date="2015" name="Phytopathology">
        <title>Genomes of Candidatus Liberibacter solanacearum haplotype A from New Zealand and the USA suggest significant genome plasticity in the species.</title>
        <authorList>
            <person name="Thompson S.M."/>
            <person name="Johnson C.P."/>
            <person name="Lu A.Y."/>
            <person name="Frampton R.A."/>
            <person name="Sullivan K.L."/>
            <person name="Fiers M.W."/>
            <person name="Crowhurst R.N."/>
            <person name="Pitman A.R."/>
            <person name="Scott I."/>
            <person name="Gudmestad N.C."/>
            <person name="Smith G.R."/>
        </authorList>
    </citation>
    <scope>NUCLEOTIDE SEQUENCE [LARGE SCALE GENOMIC DNA]</scope>
    <source>
        <strain evidence="2 3">LsoNZ1</strain>
    </source>
</reference>
<evidence type="ECO:0000313" key="2">
    <source>
        <dbReference type="EMBL" id="KJZ82080.1"/>
    </source>
</evidence>
<name>A0A0F4VLC8_9HYPH</name>
<gene>
    <name evidence="2" type="ORF">DJ66_0814</name>
</gene>